<dbReference type="InterPro" id="IPR000719">
    <property type="entry name" value="Prot_kinase_dom"/>
</dbReference>
<dbReference type="InterPro" id="IPR011009">
    <property type="entry name" value="Kinase-like_dom_sf"/>
</dbReference>
<sequence length="271" mass="31861">MDEIIYKGFKFIPEFNVKNLSKDKLYIIRNPNIQELKDYTVPIIQNEDNVEELFSKTLYSYHEVKAYEKLKGLNVAPEMKGISKIQGCYVIHLEKMEPLKHYQVNNKIIKSLITKVEKMHSAGIIHRDLRMNNLLYKKGDVFICDFEDKGYSPEWAAPEVLEKLEFSIESDIYSLGCTIYEMITNKRPWNNDEEFESKVINKNFSSLLSEIELCEKNQKHSNLIKNIIHDCLYKRCVERKNLDLLADAITKTHYTCATVKEKEEDVRELPH</sequence>
<keyword evidence="2" id="KW-0808">Transferase</keyword>
<evidence type="ECO:0000313" key="2">
    <source>
        <dbReference type="EMBL" id="PIA12551.1"/>
    </source>
</evidence>
<keyword evidence="3" id="KW-1185">Reference proteome</keyword>
<dbReference type="SMART" id="SM00219">
    <property type="entry name" value="TyrKc"/>
    <property type="match status" value="1"/>
</dbReference>
<protein>
    <submittedName>
        <fullName evidence="2">Kinase-like protein</fullName>
    </submittedName>
</protein>
<dbReference type="EMBL" id="KZ303667">
    <property type="protein sequence ID" value="PIA12551.1"/>
    <property type="molecule type" value="Genomic_DNA"/>
</dbReference>
<dbReference type="Pfam" id="PF00069">
    <property type="entry name" value="Pkinase"/>
    <property type="match status" value="1"/>
</dbReference>
<dbReference type="OrthoDB" id="1668230at2759"/>
<dbReference type="InterPro" id="IPR053235">
    <property type="entry name" value="Ser_Thr_kinase"/>
</dbReference>
<dbReference type="SUPFAM" id="SSF56112">
    <property type="entry name" value="Protein kinase-like (PK-like)"/>
    <property type="match status" value="1"/>
</dbReference>
<keyword evidence="2" id="KW-0418">Kinase</keyword>
<dbReference type="GO" id="GO:0004674">
    <property type="term" value="F:protein serine/threonine kinase activity"/>
    <property type="evidence" value="ECO:0007669"/>
    <property type="project" value="TreeGrafter"/>
</dbReference>
<dbReference type="InterPro" id="IPR008266">
    <property type="entry name" value="Tyr_kinase_AS"/>
</dbReference>
<evidence type="ECO:0000313" key="3">
    <source>
        <dbReference type="Proteomes" id="UP000242474"/>
    </source>
</evidence>
<name>A0A2G5B0K7_COERN</name>
<organism evidence="2 3">
    <name type="scientific">Coemansia reversa (strain ATCC 12441 / NRRL 1564)</name>
    <dbReference type="NCBI Taxonomy" id="763665"/>
    <lineage>
        <taxon>Eukaryota</taxon>
        <taxon>Fungi</taxon>
        <taxon>Fungi incertae sedis</taxon>
        <taxon>Zoopagomycota</taxon>
        <taxon>Kickxellomycotina</taxon>
        <taxon>Kickxellomycetes</taxon>
        <taxon>Kickxellales</taxon>
        <taxon>Kickxellaceae</taxon>
        <taxon>Coemansia</taxon>
    </lineage>
</organism>
<reference evidence="2 3" key="1">
    <citation type="journal article" date="2015" name="Genome Biol. Evol.">
        <title>Phylogenomic analyses indicate that early fungi evolved digesting cell walls of algal ancestors of land plants.</title>
        <authorList>
            <person name="Chang Y."/>
            <person name="Wang S."/>
            <person name="Sekimoto S."/>
            <person name="Aerts A.L."/>
            <person name="Choi C."/>
            <person name="Clum A."/>
            <person name="LaButti K.M."/>
            <person name="Lindquist E.A."/>
            <person name="Yee Ngan C."/>
            <person name="Ohm R.A."/>
            <person name="Salamov A.A."/>
            <person name="Grigoriev I.V."/>
            <person name="Spatafora J.W."/>
            <person name="Berbee M.L."/>
        </authorList>
    </citation>
    <scope>NUCLEOTIDE SEQUENCE [LARGE SCALE GENOMIC DNA]</scope>
    <source>
        <strain evidence="2 3">NRRL 1564</strain>
    </source>
</reference>
<accession>A0A2G5B0K7</accession>
<dbReference type="PROSITE" id="PS00109">
    <property type="entry name" value="PROTEIN_KINASE_TYR"/>
    <property type="match status" value="1"/>
</dbReference>
<proteinExistence type="predicted"/>
<dbReference type="AlphaFoldDB" id="A0A2G5B0K7"/>
<feature type="domain" description="Protein kinase" evidence="1">
    <location>
        <begin position="1"/>
        <end position="256"/>
    </location>
</feature>
<dbReference type="GO" id="GO:0004713">
    <property type="term" value="F:protein tyrosine kinase activity"/>
    <property type="evidence" value="ECO:0007669"/>
    <property type="project" value="InterPro"/>
</dbReference>
<dbReference type="InterPro" id="IPR020635">
    <property type="entry name" value="Tyr_kinase_cat_dom"/>
</dbReference>
<dbReference type="PROSITE" id="PS50011">
    <property type="entry name" value="PROTEIN_KINASE_DOM"/>
    <property type="match status" value="1"/>
</dbReference>
<gene>
    <name evidence="2" type="ORF">COEREDRAFT_84054</name>
</gene>
<dbReference type="Proteomes" id="UP000242474">
    <property type="component" value="Unassembled WGS sequence"/>
</dbReference>
<evidence type="ECO:0000259" key="1">
    <source>
        <dbReference type="PROSITE" id="PS50011"/>
    </source>
</evidence>
<dbReference type="Gene3D" id="1.10.510.10">
    <property type="entry name" value="Transferase(Phosphotransferase) domain 1"/>
    <property type="match status" value="1"/>
</dbReference>
<dbReference type="GO" id="GO:0005737">
    <property type="term" value="C:cytoplasm"/>
    <property type="evidence" value="ECO:0007669"/>
    <property type="project" value="TreeGrafter"/>
</dbReference>
<dbReference type="STRING" id="763665.A0A2G5B0K7"/>
<dbReference type="GO" id="GO:0005524">
    <property type="term" value="F:ATP binding"/>
    <property type="evidence" value="ECO:0007669"/>
    <property type="project" value="InterPro"/>
</dbReference>
<dbReference type="PANTHER" id="PTHR24361">
    <property type="entry name" value="MITOGEN-ACTIVATED KINASE KINASE KINASE"/>
    <property type="match status" value="1"/>
</dbReference>